<dbReference type="SUPFAM" id="SSF52540">
    <property type="entry name" value="P-loop containing nucleoside triphosphate hydrolases"/>
    <property type="match status" value="1"/>
</dbReference>
<dbReference type="GO" id="GO:0015098">
    <property type="term" value="F:molybdate ion transmembrane transporter activity"/>
    <property type="evidence" value="ECO:0007669"/>
    <property type="project" value="InterPro"/>
</dbReference>
<keyword evidence="3 9" id="KW-0500">Molybdenum</keyword>
<dbReference type="Pfam" id="PF00005">
    <property type="entry name" value="ABC_tran"/>
    <property type="match status" value="1"/>
</dbReference>
<dbReference type="InterPro" id="IPR005116">
    <property type="entry name" value="Transp-assoc_OB_typ1"/>
</dbReference>
<evidence type="ECO:0000256" key="8">
    <source>
        <dbReference type="ARBA" id="ARBA00023136"/>
    </source>
</evidence>
<dbReference type="Gene3D" id="3.40.50.300">
    <property type="entry name" value="P-loop containing nucleotide triphosphate hydrolases"/>
    <property type="match status" value="1"/>
</dbReference>
<dbReference type="PANTHER" id="PTHR43514:SF4">
    <property type="entry name" value="ABC TRANSPORTER I FAMILY MEMBER 10"/>
    <property type="match status" value="1"/>
</dbReference>
<reference evidence="12 13" key="1">
    <citation type="submission" date="2017-10" db="EMBL/GenBank/DDBJ databases">
        <authorList>
            <person name="Banno H."/>
            <person name="Chua N.-H."/>
        </authorList>
    </citation>
    <scope>NUCLEOTIDE SEQUENCE [LARGE SCALE GENOMIC DNA]</scope>
    <source>
        <strain evidence="12">Vibrio tapetis CECT4600</strain>
    </source>
</reference>
<evidence type="ECO:0000256" key="2">
    <source>
        <dbReference type="ARBA" id="ARBA00022475"/>
    </source>
</evidence>
<evidence type="ECO:0000256" key="1">
    <source>
        <dbReference type="ARBA" id="ARBA00022448"/>
    </source>
</evidence>
<evidence type="ECO:0000256" key="7">
    <source>
        <dbReference type="ARBA" id="ARBA00022967"/>
    </source>
</evidence>
<dbReference type="OrthoDB" id="9802264at2"/>
<organism evidence="12 13">
    <name type="scientific">Vibrio tapetis subsp. tapetis</name>
    <dbReference type="NCBI Taxonomy" id="1671868"/>
    <lineage>
        <taxon>Bacteria</taxon>
        <taxon>Pseudomonadati</taxon>
        <taxon>Pseudomonadota</taxon>
        <taxon>Gammaproteobacteria</taxon>
        <taxon>Vibrionales</taxon>
        <taxon>Vibrionaceae</taxon>
        <taxon>Vibrio</taxon>
    </lineage>
</organism>
<proteinExistence type="predicted"/>
<protein>
    <submittedName>
        <fullName evidence="12">Molybdate transporter subunit ATP-binding component of ABC superfamily</fullName>
        <ecNumber evidence="12">3.6.3.29</ecNumber>
    </submittedName>
</protein>
<feature type="domain" description="ABC transporter" evidence="10">
    <location>
        <begin position="1"/>
        <end position="229"/>
    </location>
</feature>
<keyword evidence="4" id="KW-0997">Cell inner membrane</keyword>
<dbReference type="RefSeq" id="WP_102525358.1">
    <property type="nucleotide sequence ID" value="NZ_LT960612.1"/>
</dbReference>
<keyword evidence="7" id="KW-1278">Translocase</keyword>
<dbReference type="EC" id="3.6.3.29" evidence="12"/>
<keyword evidence="5" id="KW-0547">Nucleotide-binding</keyword>
<evidence type="ECO:0000259" key="11">
    <source>
        <dbReference type="PROSITE" id="PS51866"/>
    </source>
</evidence>
<keyword evidence="6 12" id="KW-0067">ATP-binding</keyword>
<dbReference type="NCBIfam" id="NF008355">
    <property type="entry name" value="PRK11144.1"/>
    <property type="match status" value="1"/>
</dbReference>
<dbReference type="NCBIfam" id="TIGR02142">
    <property type="entry name" value="modC_ABC"/>
    <property type="match status" value="1"/>
</dbReference>
<dbReference type="GO" id="GO:0140359">
    <property type="term" value="F:ABC-type transporter activity"/>
    <property type="evidence" value="ECO:0007669"/>
    <property type="project" value="InterPro"/>
</dbReference>
<dbReference type="GO" id="GO:0005524">
    <property type="term" value="F:ATP binding"/>
    <property type="evidence" value="ECO:0007669"/>
    <property type="project" value="UniProtKB-KW"/>
</dbReference>
<evidence type="ECO:0000313" key="12">
    <source>
        <dbReference type="EMBL" id="SON53337.1"/>
    </source>
</evidence>
<sequence>MINIAIKQQLGDLLLNIDTQLPSKGITAIFGRSGSGKTSLINSICGIRNPDTGIIDINGHRVFDSNQNINLAVEKRNIGYVFQDARLFPHFSVEGNLLYGVKKTDLELFSHVTSLLSIDGLLKRKPSELSGGEKQRVAIGRALLSNPDLLLMDEPLASLDLPRKREVMPYLERLAKEVEIPILYVTHSISEILRLADHMILLSNGCIDSSGSLEQVWGSDAMRPWQSFSEQSSVFEASIHAQHPTYALTQLSLTEDKALWVQKVEGRIGEAVRVQVRANDVSISCELPTRTSIRNIIPVTICAIESHRLSEDKQSVSVKLRLDQNRVLSANLTQWAVDDLGLEVGQLVYAQIKGVSVTQKDMIRVS</sequence>
<dbReference type="Gene3D" id="2.40.50.100">
    <property type="match status" value="1"/>
</dbReference>
<keyword evidence="8" id="KW-0472">Membrane</keyword>
<gene>
    <name evidence="12" type="primary">modC</name>
    <name evidence="12" type="ORF">VTAP4600_B1726</name>
</gene>
<keyword evidence="12" id="KW-0378">Hydrolase</keyword>
<keyword evidence="2" id="KW-1003">Cell membrane</keyword>
<dbReference type="Proteomes" id="UP000235828">
    <property type="component" value="Chromosome B"/>
</dbReference>
<dbReference type="AlphaFoldDB" id="A0A2N8ZN91"/>
<dbReference type="GO" id="GO:0016887">
    <property type="term" value="F:ATP hydrolysis activity"/>
    <property type="evidence" value="ECO:0007669"/>
    <property type="project" value="InterPro"/>
</dbReference>
<evidence type="ECO:0000256" key="9">
    <source>
        <dbReference type="PROSITE-ProRule" id="PRU01213"/>
    </source>
</evidence>
<dbReference type="InterPro" id="IPR050334">
    <property type="entry name" value="Molybdenum_import_ModC"/>
</dbReference>
<evidence type="ECO:0000313" key="13">
    <source>
        <dbReference type="Proteomes" id="UP000235828"/>
    </source>
</evidence>
<dbReference type="EMBL" id="LT960612">
    <property type="protein sequence ID" value="SON53337.1"/>
    <property type="molecule type" value="Genomic_DNA"/>
</dbReference>
<keyword evidence="13" id="KW-1185">Reference proteome</keyword>
<dbReference type="SMART" id="SM00382">
    <property type="entry name" value="AAA"/>
    <property type="match status" value="1"/>
</dbReference>
<evidence type="ECO:0000256" key="5">
    <source>
        <dbReference type="ARBA" id="ARBA00022741"/>
    </source>
</evidence>
<dbReference type="Pfam" id="PF03459">
    <property type="entry name" value="TOBE"/>
    <property type="match status" value="1"/>
</dbReference>
<evidence type="ECO:0000259" key="10">
    <source>
        <dbReference type="PROSITE" id="PS50893"/>
    </source>
</evidence>
<dbReference type="PROSITE" id="PS51866">
    <property type="entry name" value="MOP"/>
    <property type="match status" value="1"/>
</dbReference>
<evidence type="ECO:0000256" key="6">
    <source>
        <dbReference type="ARBA" id="ARBA00022840"/>
    </source>
</evidence>
<dbReference type="GO" id="GO:0016020">
    <property type="term" value="C:membrane"/>
    <property type="evidence" value="ECO:0007669"/>
    <property type="project" value="InterPro"/>
</dbReference>
<dbReference type="InterPro" id="IPR008995">
    <property type="entry name" value="Mo/tungstate-bd_C_term_dom"/>
</dbReference>
<dbReference type="PROSITE" id="PS00211">
    <property type="entry name" value="ABC_TRANSPORTER_1"/>
    <property type="match status" value="1"/>
</dbReference>
<dbReference type="SUPFAM" id="SSF50331">
    <property type="entry name" value="MOP-like"/>
    <property type="match status" value="1"/>
</dbReference>
<dbReference type="InterPro" id="IPR011868">
    <property type="entry name" value="ModC_ABC_ATP-bd"/>
</dbReference>
<name>A0A2N8ZN91_9VIBR</name>
<keyword evidence="1" id="KW-0813">Transport</keyword>
<accession>A0A2N8ZN91</accession>
<dbReference type="PROSITE" id="PS50893">
    <property type="entry name" value="ABC_TRANSPORTER_2"/>
    <property type="match status" value="1"/>
</dbReference>
<dbReference type="InterPro" id="IPR003593">
    <property type="entry name" value="AAA+_ATPase"/>
</dbReference>
<dbReference type="InterPro" id="IPR017871">
    <property type="entry name" value="ABC_transporter-like_CS"/>
</dbReference>
<dbReference type="InterPro" id="IPR027417">
    <property type="entry name" value="P-loop_NTPase"/>
</dbReference>
<dbReference type="PANTHER" id="PTHR43514">
    <property type="entry name" value="ABC TRANSPORTER I FAMILY MEMBER 10"/>
    <property type="match status" value="1"/>
</dbReference>
<evidence type="ECO:0000256" key="4">
    <source>
        <dbReference type="ARBA" id="ARBA00022519"/>
    </source>
</evidence>
<evidence type="ECO:0000256" key="3">
    <source>
        <dbReference type="ARBA" id="ARBA00022505"/>
    </source>
</evidence>
<dbReference type="InterPro" id="IPR004606">
    <property type="entry name" value="Mop_domain"/>
</dbReference>
<dbReference type="InterPro" id="IPR003439">
    <property type="entry name" value="ABC_transporter-like_ATP-bd"/>
</dbReference>
<dbReference type="FunFam" id="3.40.50.300:FF:000634">
    <property type="entry name" value="Molybdenum import ATP-binding protein ModC"/>
    <property type="match status" value="1"/>
</dbReference>
<dbReference type="KEGG" id="vta:B1726"/>
<feature type="domain" description="Mop" evidence="11">
    <location>
        <begin position="290"/>
        <end position="361"/>
    </location>
</feature>